<evidence type="ECO:0000313" key="2">
    <source>
        <dbReference type="Proteomes" id="UP000469424"/>
    </source>
</evidence>
<dbReference type="RefSeq" id="WP_154554227.1">
    <property type="nucleotide sequence ID" value="NZ_VUNA01000007.1"/>
</dbReference>
<accession>A0A6N7X7U1</accession>
<keyword evidence="2" id="KW-1185">Reference proteome</keyword>
<sequence length="67" mass="7514">MNKVSVRAFCKDVAEIKALAKKVLNSEDKFACVEAYLDICRMCEKLCKDCFGAEGISLLFSAERKEC</sequence>
<protein>
    <submittedName>
        <fullName evidence="1">Uncharacterized protein</fullName>
    </submittedName>
</protein>
<dbReference type="EMBL" id="VUNA01000007">
    <property type="protein sequence ID" value="MST70663.1"/>
    <property type="molecule type" value="Genomic_DNA"/>
</dbReference>
<reference evidence="1 2" key="1">
    <citation type="submission" date="2019-08" db="EMBL/GenBank/DDBJ databases">
        <title>In-depth cultivation of the pig gut microbiome towards novel bacterial diversity and tailored functional studies.</title>
        <authorList>
            <person name="Wylensek D."/>
            <person name="Hitch T.C.A."/>
            <person name="Clavel T."/>
        </authorList>
    </citation>
    <scope>NUCLEOTIDE SEQUENCE [LARGE SCALE GENOMIC DNA]</scope>
    <source>
        <strain evidence="1 2">WCA-MUC-591-APC-4B</strain>
    </source>
</reference>
<gene>
    <name evidence="1" type="ORF">FYJ65_04785</name>
</gene>
<dbReference type="AlphaFoldDB" id="A0A6N7X7U1"/>
<evidence type="ECO:0000313" key="1">
    <source>
        <dbReference type="EMBL" id="MST70663.1"/>
    </source>
</evidence>
<proteinExistence type="predicted"/>
<dbReference type="Proteomes" id="UP000469424">
    <property type="component" value="Unassembled WGS sequence"/>
</dbReference>
<name>A0A6N7X7U1_9FIRM</name>
<organism evidence="1 2">
    <name type="scientific">Mogibacterium kristiansenii</name>
    <dbReference type="NCBI Taxonomy" id="2606708"/>
    <lineage>
        <taxon>Bacteria</taxon>
        <taxon>Bacillati</taxon>
        <taxon>Bacillota</taxon>
        <taxon>Clostridia</taxon>
        <taxon>Peptostreptococcales</taxon>
        <taxon>Anaerovoracaceae</taxon>
        <taxon>Mogibacterium</taxon>
    </lineage>
</organism>
<comment type="caution">
    <text evidence="1">The sequence shown here is derived from an EMBL/GenBank/DDBJ whole genome shotgun (WGS) entry which is preliminary data.</text>
</comment>